<sequence length="385" mass="41414">ERRPSPGGIRKHGQAPVWNQTGIVARLGGAPVGARRSAERAAGPRVQLHHRRRARLLARRGHADLGSTRGSGRRAGAGEGGGVRLGDGRHCRGVRPAPGRRRRGAAGRLLPGRRGAGGGGRGKGALDRAAGGGGRYGRLDPRLRRRRPGLARIALQPAAHRGGPGGRLRGAPQAGDDRGGGQHLRHAAQPAAARPRRHRVHAVGHQVHRRPLRPAGRGRHDGGRCPVARSPQVPRADRRHTRNAGSLPGRPRREDSGPAPGTRPADRHPARGAARSAPARRPRPLSGPALPPDARGRQARAQGLRHHHLLRRRWRGRAGGRGLPEREAHPPRHQPGRRGIHHGTPRRHRGTGTPSPFAPAAQRRHRGRRRPLGGSRRGHPLRRSL</sequence>
<evidence type="ECO:0000256" key="1">
    <source>
        <dbReference type="SAM" id="MobiDB-lite"/>
    </source>
</evidence>
<feature type="compositionally biased region" description="Basic residues" evidence="1">
    <location>
        <begin position="47"/>
        <end position="60"/>
    </location>
</feature>
<proteinExistence type="predicted"/>
<feature type="non-terminal residue" evidence="2">
    <location>
        <position position="385"/>
    </location>
</feature>
<dbReference type="EC" id="2.5.1.48" evidence="2"/>
<dbReference type="EMBL" id="CADCTW010000001">
    <property type="protein sequence ID" value="CAA9294508.1"/>
    <property type="molecule type" value="Genomic_DNA"/>
</dbReference>
<feature type="compositionally biased region" description="Basic residues" evidence="1">
    <location>
        <begin position="362"/>
        <end position="385"/>
    </location>
</feature>
<feature type="compositionally biased region" description="Basic residues" evidence="1">
    <location>
        <begin position="303"/>
        <end position="318"/>
    </location>
</feature>
<name>A0A6J4K383_9BACT</name>
<feature type="compositionally biased region" description="Basic residues" evidence="1">
    <location>
        <begin position="194"/>
        <end position="212"/>
    </location>
</feature>
<organism evidence="2">
    <name type="scientific">uncultured Gemmatimonadota bacterium</name>
    <dbReference type="NCBI Taxonomy" id="203437"/>
    <lineage>
        <taxon>Bacteria</taxon>
        <taxon>Pseudomonadati</taxon>
        <taxon>Gemmatimonadota</taxon>
        <taxon>environmental samples</taxon>
    </lineage>
</organism>
<dbReference type="GO" id="GO:0003962">
    <property type="term" value="F:cystathionine gamma-synthase activity"/>
    <property type="evidence" value="ECO:0007669"/>
    <property type="project" value="UniProtKB-EC"/>
</dbReference>
<reference evidence="2" key="1">
    <citation type="submission" date="2020-02" db="EMBL/GenBank/DDBJ databases">
        <authorList>
            <person name="Meier V. D."/>
        </authorList>
    </citation>
    <scope>NUCLEOTIDE SEQUENCE</scope>
    <source>
        <strain evidence="2">AVDCRST_MAG68</strain>
    </source>
</reference>
<protein>
    <submittedName>
        <fullName evidence="2">Cystathionine gamma-synthase</fullName>
        <ecNumber evidence="2">2.5.1.48</ecNumber>
    </submittedName>
</protein>
<feature type="compositionally biased region" description="Basic residues" evidence="1">
    <location>
        <begin position="331"/>
        <end position="350"/>
    </location>
</feature>
<accession>A0A6J4K383</accession>
<dbReference type="AlphaFoldDB" id="A0A6J4K383"/>
<gene>
    <name evidence="2" type="ORF">AVDCRST_MAG68-1724</name>
</gene>
<evidence type="ECO:0000313" key="2">
    <source>
        <dbReference type="EMBL" id="CAA9294508.1"/>
    </source>
</evidence>
<feature type="compositionally biased region" description="Gly residues" evidence="1">
    <location>
        <begin position="114"/>
        <end position="123"/>
    </location>
</feature>
<feature type="region of interest" description="Disordered" evidence="1">
    <location>
        <begin position="30"/>
        <end position="385"/>
    </location>
</feature>
<feature type="compositionally biased region" description="Gly residues" evidence="1">
    <location>
        <begin position="73"/>
        <end position="85"/>
    </location>
</feature>
<keyword evidence="2" id="KW-0808">Transferase</keyword>
<feature type="non-terminal residue" evidence="2">
    <location>
        <position position="1"/>
    </location>
</feature>